<accession>A0A8K0C3R4</accession>
<evidence type="ECO:0000256" key="2">
    <source>
        <dbReference type="ARBA" id="ARBA00012513"/>
    </source>
</evidence>
<sequence length="508" mass="57783">MSTNKNSNMYIYQLPHAERKELCRILDQNNTWEDLGGNYMQYNVFTIQELRREIYKGGSPTDELLTMWSHQNHTVLELFILLSRMQHYQAMSVIKNFVDKKYHVLLEEGEENLNRLLEHLTLKKNQPVGTTPVNKNLAIPQTNYNEEKILNIDLKVNNVTKFPEANVKLPDVISQENNETVVKGHRQFLKPRSLPSPLGRLGSSTMSDISCVAESAGPIPQIPYEELQIATNNWDPSAVLGKGGFGTVFKGVWKCTEVAIKRIEQRENDPESHSVQIKQSITELQCLNAFRHDNILPVYGYSIAGAQPCLVYQYMSGGSLEKRLRTRDEQKLLSWPKRLSVAIGTARGLQFLHRMSDKPLIHGDIKPANILLDPNDEAKIGDFGLAREGPQTEYTHMTVSKIQGTRPYLPDEFLRARKISTKVDTYSFGIVLFEIATALSAYSNQYKFLKDHIVDYSGDIIELKDRAIEGGEICFRGLIDIGKICVSKKAKDRPEMVTVFELLRNVQI</sequence>
<dbReference type="GO" id="GO:0007165">
    <property type="term" value="P:signal transduction"/>
    <property type="evidence" value="ECO:0007669"/>
    <property type="project" value="InterPro"/>
</dbReference>
<dbReference type="GO" id="GO:0031349">
    <property type="term" value="P:positive regulation of defense response"/>
    <property type="evidence" value="ECO:0007669"/>
    <property type="project" value="UniProtKB-ARBA"/>
</dbReference>
<dbReference type="EMBL" id="VTPC01091248">
    <property type="protein sequence ID" value="KAF2878994.1"/>
    <property type="molecule type" value="Genomic_DNA"/>
</dbReference>
<evidence type="ECO:0000256" key="3">
    <source>
        <dbReference type="ARBA" id="ARBA00022527"/>
    </source>
</evidence>
<proteinExistence type="inferred from homology"/>
<evidence type="ECO:0000256" key="7">
    <source>
        <dbReference type="ARBA" id="ARBA00022840"/>
    </source>
</evidence>
<dbReference type="InterPro" id="IPR000719">
    <property type="entry name" value="Prot_kinase_dom"/>
</dbReference>
<evidence type="ECO:0000256" key="1">
    <source>
        <dbReference type="ARBA" id="ARBA00008718"/>
    </source>
</evidence>
<dbReference type="GO" id="GO:0045087">
    <property type="term" value="P:innate immune response"/>
    <property type="evidence" value="ECO:0007669"/>
    <property type="project" value="UniProtKB-ARBA"/>
</dbReference>
<comment type="caution">
    <text evidence="12">The sequence shown here is derived from an EMBL/GenBank/DDBJ whole genome shotgun (WGS) entry which is preliminary data.</text>
</comment>
<dbReference type="Gene3D" id="1.10.533.10">
    <property type="entry name" value="Death Domain, Fas"/>
    <property type="match status" value="1"/>
</dbReference>
<dbReference type="InterPro" id="IPR011029">
    <property type="entry name" value="DEATH-like_dom_sf"/>
</dbReference>
<evidence type="ECO:0000256" key="4">
    <source>
        <dbReference type="ARBA" id="ARBA00022679"/>
    </source>
</evidence>
<dbReference type="InterPro" id="IPR037924">
    <property type="entry name" value="Pelle_death"/>
</dbReference>
<dbReference type="InterPro" id="IPR008271">
    <property type="entry name" value="Ser/Thr_kinase_AS"/>
</dbReference>
<dbReference type="PANTHER" id="PTHR48006:SF102">
    <property type="entry name" value="LEUCINE-RICH REPEAT-CONTAINING PROTEIN DDB_G0281931-RELATED"/>
    <property type="match status" value="1"/>
</dbReference>
<dbReference type="Pfam" id="PF07714">
    <property type="entry name" value="PK_Tyr_Ser-Thr"/>
    <property type="match status" value="1"/>
</dbReference>
<dbReference type="PROSITE" id="PS00107">
    <property type="entry name" value="PROTEIN_KINASE_ATP"/>
    <property type="match status" value="1"/>
</dbReference>
<dbReference type="GO" id="GO:0004674">
    <property type="term" value="F:protein serine/threonine kinase activity"/>
    <property type="evidence" value="ECO:0007669"/>
    <property type="project" value="UniProtKB-KW"/>
</dbReference>
<gene>
    <name evidence="12" type="ORF">ILUMI_27176</name>
</gene>
<keyword evidence="6" id="KW-0418">Kinase</keyword>
<feature type="binding site" evidence="10">
    <location>
        <position position="261"/>
    </location>
    <ligand>
        <name>ATP</name>
        <dbReference type="ChEBI" id="CHEBI:30616"/>
    </ligand>
</feature>
<keyword evidence="13" id="KW-1185">Reference proteome</keyword>
<evidence type="ECO:0000313" key="12">
    <source>
        <dbReference type="EMBL" id="KAF2878994.1"/>
    </source>
</evidence>
<keyword evidence="4" id="KW-0808">Transferase</keyword>
<dbReference type="InterPro" id="IPR017441">
    <property type="entry name" value="Protein_kinase_ATP_BS"/>
</dbReference>
<dbReference type="InterPro" id="IPR011009">
    <property type="entry name" value="Kinase-like_dom_sf"/>
</dbReference>
<comment type="catalytic activity">
    <reaction evidence="8">
        <text>L-threonyl-[protein] + ATP = O-phospho-L-threonyl-[protein] + ADP + H(+)</text>
        <dbReference type="Rhea" id="RHEA:46608"/>
        <dbReference type="Rhea" id="RHEA-COMP:11060"/>
        <dbReference type="Rhea" id="RHEA-COMP:11605"/>
        <dbReference type="ChEBI" id="CHEBI:15378"/>
        <dbReference type="ChEBI" id="CHEBI:30013"/>
        <dbReference type="ChEBI" id="CHEBI:30616"/>
        <dbReference type="ChEBI" id="CHEBI:61977"/>
        <dbReference type="ChEBI" id="CHEBI:456216"/>
        <dbReference type="EC" id="2.7.11.1"/>
    </reaction>
</comment>
<feature type="domain" description="Protein kinase" evidence="11">
    <location>
        <begin position="234"/>
        <end position="508"/>
    </location>
</feature>
<protein>
    <recommendedName>
        <fullName evidence="2">non-specific serine/threonine protein kinase</fullName>
        <ecNumber evidence="2">2.7.11.1</ecNumber>
    </recommendedName>
</protein>
<dbReference type="GO" id="GO:1902533">
    <property type="term" value="P:positive regulation of intracellular signal transduction"/>
    <property type="evidence" value="ECO:0007669"/>
    <property type="project" value="UniProtKB-ARBA"/>
</dbReference>
<dbReference type="GO" id="GO:0009893">
    <property type="term" value="P:positive regulation of metabolic process"/>
    <property type="evidence" value="ECO:0007669"/>
    <property type="project" value="UniProtKB-ARBA"/>
</dbReference>
<dbReference type="FunFam" id="1.10.533.10:FF:000094">
    <property type="entry name" value="Interleukin-1 receptor-associated kinase"/>
    <property type="match status" value="1"/>
</dbReference>
<keyword evidence="3" id="KW-0723">Serine/threonine-protein kinase</keyword>
<dbReference type="InterPro" id="IPR001245">
    <property type="entry name" value="Ser-Thr/Tyr_kinase_cat_dom"/>
</dbReference>
<comment type="catalytic activity">
    <reaction evidence="9">
        <text>L-seryl-[protein] + ATP = O-phospho-L-seryl-[protein] + ADP + H(+)</text>
        <dbReference type="Rhea" id="RHEA:17989"/>
        <dbReference type="Rhea" id="RHEA-COMP:9863"/>
        <dbReference type="Rhea" id="RHEA-COMP:11604"/>
        <dbReference type="ChEBI" id="CHEBI:15378"/>
        <dbReference type="ChEBI" id="CHEBI:29999"/>
        <dbReference type="ChEBI" id="CHEBI:30616"/>
        <dbReference type="ChEBI" id="CHEBI:83421"/>
        <dbReference type="ChEBI" id="CHEBI:456216"/>
        <dbReference type="EC" id="2.7.11.1"/>
    </reaction>
</comment>
<dbReference type="SUPFAM" id="SSF47986">
    <property type="entry name" value="DEATH domain"/>
    <property type="match status" value="1"/>
</dbReference>
<dbReference type="Gene3D" id="1.10.510.10">
    <property type="entry name" value="Transferase(Phosphotransferase) domain 1"/>
    <property type="match status" value="1"/>
</dbReference>
<organism evidence="12 13">
    <name type="scientific">Ignelater luminosus</name>
    <name type="common">Cucubano</name>
    <name type="synonym">Pyrophorus luminosus</name>
    <dbReference type="NCBI Taxonomy" id="2038154"/>
    <lineage>
        <taxon>Eukaryota</taxon>
        <taxon>Metazoa</taxon>
        <taxon>Ecdysozoa</taxon>
        <taxon>Arthropoda</taxon>
        <taxon>Hexapoda</taxon>
        <taxon>Insecta</taxon>
        <taxon>Pterygota</taxon>
        <taxon>Neoptera</taxon>
        <taxon>Endopterygota</taxon>
        <taxon>Coleoptera</taxon>
        <taxon>Polyphaga</taxon>
        <taxon>Elateriformia</taxon>
        <taxon>Elateroidea</taxon>
        <taxon>Elateridae</taxon>
        <taxon>Agrypninae</taxon>
        <taxon>Pyrophorini</taxon>
        <taxon>Ignelater</taxon>
    </lineage>
</organism>
<evidence type="ECO:0000256" key="9">
    <source>
        <dbReference type="ARBA" id="ARBA00048679"/>
    </source>
</evidence>
<dbReference type="CDD" id="cd08307">
    <property type="entry name" value="Death_Pelle"/>
    <property type="match status" value="1"/>
</dbReference>
<dbReference type="InterPro" id="IPR051824">
    <property type="entry name" value="LRR_Rcpt-Like_S/T_Kinase"/>
</dbReference>
<dbReference type="SUPFAM" id="SSF56112">
    <property type="entry name" value="Protein kinase-like (PK-like)"/>
    <property type="match status" value="1"/>
</dbReference>
<dbReference type="PROSITE" id="PS00108">
    <property type="entry name" value="PROTEIN_KINASE_ST"/>
    <property type="match status" value="1"/>
</dbReference>
<evidence type="ECO:0000256" key="6">
    <source>
        <dbReference type="ARBA" id="ARBA00022777"/>
    </source>
</evidence>
<evidence type="ECO:0000256" key="10">
    <source>
        <dbReference type="PROSITE-ProRule" id="PRU10141"/>
    </source>
</evidence>
<keyword evidence="5 10" id="KW-0547">Nucleotide-binding</keyword>
<dbReference type="GO" id="GO:0005524">
    <property type="term" value="F:ATP binding"/>
    <property type="evidence" value="ECO:0007669"/>
    <property type="project" value="UniProtKB-UniRule"/>
</dbReference>
<dbReference type="EC" id="2.7.11.1" evidence="2"/>
<dbReference type="Gene3D" id="3.30.200.20">
    <property type="entry name" value="Phosphorylase Kinase, domain 1"/>
    <property type="match status" value="1"/>
</dbReference>
<dbReference type="AlphaFoldDB" id="A0A8K0C3R4"/>
<dbReference type="Proteomes" id="UP000801492">
    <property type="component" value="Unassembled WGS sequence"/>
</dbReference>
<name>A0A8K0C3R4_IGNLU</name>
<evidence type="ECO:0000259" key="11">
    <source>
        <dbReference type="PROSITE" id="PS50011"/>
    </source>
</evidence>
<dbReference type="SMART" id="SM00220">
    <property type="entry name" value="S_TKc"/>
    <property type="match status" value="1"/>
</dbReference>
<dbReference type="PANTHER" id="PTHR48006">
    <property type="entry name" value="LEUCINE-RICH REPEAT-CONTAINING PROTEIN DDB_G0281931-RELATED"/>
    <property type="match status" value="1"/>
</dbReference>
<keyword evidence="7 10" id="KW-0067">ATP-binding</keyword>
<dbReference type="FunFam" id="1.10.510.10:FF:000754">
    <property type="entry name" value="Interleukin-1 receptor-associated kinase"/>
    <property type="match status" value="1"/>
</dbReference>
<dbReference type="Pfam" id="PF00531">
    <property type="entry name" value="Death"/>
    <property type="match status" value="1"/>
</dbReference>
<dbReference type="InterPro" id="IPR000488">
    <property type="entry name" value="Death_dom"/>
</dbReference>
<dbReference type="OrthoDB" id="4062651at2759"/>
<evidence type="ECO:0000256" key="8">
    <source>
        <dbReference type="ARBA" id="ARBA00047899"/>
    </source>
</evidence>
<evidence type="ECO:0000256" key="5">
    <source>
        <dbReference type="ARBA" id="ARBA00022741"/>
    </source>
</evidence>
<reference evidence="12" key="1">
    <citation type="submission" date="2019-08" db="EMBL/GenBank/DDBJ databases">
        <title>The genome of the North American firefly Photinus pyralis.</title>
        <authorList>
            <consortium name="Photinus pyralis genome working group"/>
            <person name="Fallon T.R."/>
            <person name="Sander Lower S.E."/>
            <person name="Weng J.-K."/>
        </authorList>
    </citation>
    <scope>NUCLEOTIDE SEQUENCE</scope>
    <source>
        <strain evidence="12">TRF0915ILg1</strain>
        <tissue evidence="12">Whole body</tissue>
    </source>
</reference>
<comment type="similarity">
    <text evidence="1">Belongs to the protein kinase superfamily. TKL Ser/Thr protein kinase family. Pelle subfamily.</text>
</comment>
<dbReference type="PROSITE" id="PS50011">
    <property type="entry name" value="PROTEIN_KINASE_DOM"/>
    <property type="match status" value="1"/>
</dbReference>
<evidence type="ECO:0000313" key="13">
    <source>
        <dbReference type="Proteomes" id="UP000801492"/>
    </source>
</evidence>